<dbReference type="EMBL" id="MU118678">
    <property type="protein sequence ID" value="KAF9642118.1"/>
    <property type="molecule type" value="Genomic_DNA"/>
</dbReference>
<evidence type="ECO:0000313" key="1">
    <source>
        <dbReference type="EMBL" id="KAF9642118.1"/>
    </source>
</evidence>
<accession>A0ACB6YXU5</accession>
<keyword evidence="2" id="KW-1185">Reference proteome</keyword>
<dbReference type="Proteomes" id="UP000886501">
    <property type="component" value="Unassembled WGS sequence"/>
</dbReference>
<comment type="caution">
    <text evidence="1">The sequence shown here is derived from an EMBL/GenBank/DDBJ whole genome shotgun (WGS) entry which is preliminary data.</text>
</comment>
<organism evidence="1 2">
    <name type="scientific">Thelephora ganbajun</name>
    <name type="common">Ganba fungus</name>
    <dbReference type="NCBI Taxonomy" id="370292"/>
    <lineage>
        <taxon>Eukaryota</taxon>
        <taxon>Fungi</taxon>
        <taxon>Dikarya</taxon>
        <taxon>Basidiomycota</taxon>
        <taxon>Agaricomycotina</taxon>
        <taxon>Agaricomycetes</taxon>
        <taxon>Thelephorales</taxon>
        <taxon>Thelephoraceae</taxon>
        <taxon>Thelephora</taxon>
    </lineage>
</organism>
<name>A0ACB6YXU5_THEGA</name>
<evidence type="ECO:0000313" key="2">
    <source>
        <dbReference type="Proteomes" id="UP000886501"/>
    </source>
</evidence>
<reference evidence="1" key="1">
    <citation type="submission" date="2019-10" db="EMBL/GenBank/DDBJ databases">
        <authorList>
            <consortium name="DOE Joint Genome Institute"/>
            <person name="Kuo A."/>
            <person name="Miyauchi S."/>
            <person name="Kiss E."/>
            <person name="Drula E."/>
            <person name="Kohler A."/>
            <person name="Sanchez-Garcia M."/>
            <person name="Andreopoulos B."/>
            <person name="Barry K.W."/>
            <person name="Bonito G."/>
            <person name="Buee M."/>
            <person name="Carver A."/>
            <person name="Chen C."/>
            <person name="Cichocki N."/>
            <person name="Clum A."/>
            <person name="Culley D."/>
            <person name="Crous P.W."/>
            <person name="Fauchery L."/>
            <person name="Girlanda M."/>
            <person name="Hayes R."/>
            <person name="Keri Z."/>
            <person name="Labutti K."/>
            <person name="Lipzen A."/>
            <person name="Lombard V."/>
            <person name="Magnuson J."/>
            <person name="Maillard F."/>
            <person name="Morin E."/>
            <person name="Murat C."/>
            <person name="Nolan M."/>
            <person name="Ohm R."/>
            <person name="Pangilinan J."/>
            <person name="Pereira M."/>
            <person name="Perotto S."/>
            <person name="Peter M."/>
            <person name="Riley R."/>
            <person name="Sitrit Y."/>
            <person name="Stielow B."/>
            <person name="Szollosi G."/>
            <person name="Zifcakova L."/>
            <person name="Stursova M."/>
            <person name="Spatafora J.W."/>
            <person name="Tedersoo L."/>
            <person name="Vaario L.-M."/>
            <person name="Yamada A."/>
            <person name="Yan M."/>
            <person name="Wang P."/>
            <person name="Xu J."/>
            <person name="Bruns T."/>
            <person name="Baldrian P."/>
            <person name="Vilgalys R."/>
            <person name="Henrissat B."/>
            <person name="Grigoriev I.V."/>
            <person name="Hibbett D."/>
            <person name="Nagy L.G."/>
            <person name="Martin F.M."/>
        </authorList>
    </citation>
    <scope>NUCLEOTIDE SEQUENCE</scope>
    <source>
        <strain evidence="1">P2</strain>
    </source>
</reference>
<sequence length="444" mass="51263">MAPKRSEKKPPSTSTMATTADASTKPPWTAWKTGEQLEWLLSYWEDFITHQTEGTLDCFWPRVYHTWYLKWLITLTPQSINQWGSHENAVLTLHSESNTRICMWFHNHTCPGSKAAKSDLQLNQNEKQKLAPAQAYCTYTWDKGLRDVVIARWEGQKQSYMSVDEGDPTADSIETPGSGSHIPIDFKLKVAKDIYNSLSVEEKKLVDDHREDERRKLYRSIPEITDIKERDRKLLMHQQNQPLVPKSLLRIFKNLEDQAGCWGSHENAVLTLHSESNTRICMWFHNHTCPGSKAAKSDLQLNQNEKQKLAPAQAYCTYTWDKGLRDVVIARWEGQKQSYMSVDEGDPTADSIETPGSGSHIPIDFKLKVAKDIYNSLSVEEKKLVDDHREDERRKLYRSIPEITDIKERDRKLLMHQQNQPLVPKSLLRIFKNLEDQAGCVMAR</sequence>
<reference evidence="1" key="2">
    <citation type="journal article" date="2020" name="Nat. Commun.">
        <title>Large-scale genome sequencing of mycorrhizal fungi provides insights into the early evolution of symbiotic traits.</title>
        <authorList>
            <person name="Miyauchi S."/>
            <person name="Kiss E."/>
            <person name="Kuo A."/>
            <person name="Drula E."/>
            <person name="Kohler A."/>
            <person name="Sanchez-Garcia M."/>
            <person name="Morin E."/>
            <person name="Andreopoulos B."/>
            <person name="Barry K.W."/>
            <person name="Bonito G."/>
            <person name="Buee M."/>
            <person name="Carver A."/>
            <person name="Chen C."/>
            <person name="Cichocki N."/>
            <person name="Clum A."/>
            <person name="Culley D."/>
            <person name="Crous P.W."/>
            <person name="Fauchery L."/>
            <person name="Girlanda M."/>
            <person name="Hayes R.D."/>
            <person name="Keri Z."/>
            <person name="LaButti K."/>
            <person name="Lipzen A."/>
            <person name="Lombard V."/>
            <person name="Magnuson J."/>
            <person name="Maillard F."/>
            <person name="Murat C."/>
            <person name="Nolan M."/>
            <person name="Ohm R.A."/>
            <person name="Pangilinan J."/>
            <person name="Pereira M.F."/>
            <person name="Perotto S."/>
            <person name="Peter M."/>
            <person name="Pfister S."/>
            <person name="Riley R."/>
            <person name="Sitrit Y."/>
            <person name="Stielow J.B."/>
            <person name="Szollosi G."/>
            <person name="Zifcakova L."/>
            <person name="Stursova M."/>
            <person name="Spatafora J.W."/>
            <person name="Tedersoo L."/>
            <person name="Vaario L.M."/>
            <person name="Yamada A."/>
            <person name="Yan M."/>
            <person name="Wang P."/>
            <person name="Xu J."/>
            <person name="Bruns T."/>
            <person name="Baldrian P."/>
            <person name="Vilgalys R."/>
            <person name="Dunand C."/>
            <person name="Henrissat B."/>
            <person name="Grigoriev I.V."/>
            <person name="Hibbett D."/>
            <person name="Nagy L.G."/>
            <person name="Martin F.M."/>
        </authorList>
    </citation>
    <scope>NUCLEOTIDE SEQUENCE</scope>
    <source>
        <strain evidence="1">P2</strain>
    </source>
</reference>
<gene>
    <name evidence="1" type="ORF">BDM02DRAFT_3193876</name>
</gene>
<protein>
    <submittedName>
        <fullName evidence="1">Uncharacterized protein</fullName>
    </submittedName>
</protein>
<proteinExistence type="predicted"/>